<evidence type="ECO:0000259" key="3">
    <source>
        <dbReference type="PROSITE" id="PS50837"/>
    </source>
</evidence>
<dbReference type="GO" id="GO:0005524">
    <property type="term" value="F:ATP binding"/>
    <property type="evidence" value="ECO:0007669"/>
    <property type="project" value="UniProtKB-KW"/>
</dbReference>
<dbReference type="SUPFAM" id="SSF52540">
    <property type="entry name" value="P-loop containing nucleoside triphosphate hydrolases"/>
    <property type="match status" value="1"/>
</dbReference>
<dbReference type="Pfam" id="PF05729">
    <property type="entry name" value="NACHT"/>
    <property type="match status" value="1"/>
</dbReference>
<dbReference type="PANTHER" id="PTHR46844">
    <property type="entry name" value="SLR5058 PROTEIN"/>
    <property type="match status" value="1"/>
</dbReference>
<dbReference type="PANTHER" id="PTHR46844:SF1">
    <property type="entry name" value="SLR5058 PROTEIN"/>
    <property type="match status" value="1"/>
</dbReference>
<dbReference type="Proteomes" id="UP000253741">
    <property type="component" value="Unassembled WGS sequence"/>
</dbReference>
<gene>
    <name evidence="4" type="ORF">DVH02_03430</name>
</gene>
<dbReference type="Pfam" id="PF13365">
    <property type="entry name" value="Trypsin_2"/>
    <property type="match status" value="1"/>
</dbReference>
<protein>
    <submittedName>
        <fullName evidence="4">NACHT domain-containing protein</fullName>
    </submittedName>
</protein>
<dbReference type="Gene3D" id="3.40.50.300">
    <property type="entry name" value="P-loop containing nucleotide triphosphate hydrolases"/>
    <property type="match status" value="1"/>
</dbReference>
<dbReference type="Gene3D" id="3.80.10.10">
    <property type="entry name" value="Ribonuclease Inhibitor"/>
    <property type="match status" value="1"/>
</dbReference>
<dbReference type="PROSITE" id="PS50837">
    <property type="entry name" value="NACHT"/>
    <property type="match status" value="1"/>
</dbReference>
<dbReference type="SUPFAM" id="SSF50494">
    <property type="entry name" value="Trypsin-like serine proteases"/>
    <property type="match status" value="1"/>
</dbReference>
<keyword evidence="2" id="KW-0067">ATP-binding</keyword>
<accession>A0A370BH04</accession>
<dbReference type="RefSeq" id="WP_114622167.1">
    <property type="nucleotide sequence ID" value="NZ_QQNA01000019.1"/>
</dbReference>
<dbReference type="Gene3D" id="2.40.10.10">
    <property type="entry name" value="Trypsin-like serine proteases"/>
    <property type="match status" value="1"/>
</dbReference>
<dbReference type="OrthoDB" id="135105at2"/>
<evidence type="ECO:0000256" key="2">
    <source>
        <dbReference type="ARBA" id="ARBA00022840"/>
    </source>
</evidence>
<comment type="caution">
    <text evidence="4">The sequence shown here is derived from an EMBL/GenBank/DDBJ whole genome shotgun (WGS) entry which is preliminary data.</text>
</comment>
<name>A0A370BH04_9ACTN</name>
<dbReference type="InterPro" id="IPR027417">
    <property type="entry name" value="P-loop_NTPase"/>
</dbReference>
<evidence type="ECO:0000313" key="4">
    <source>
        <dbReference type="EMBL" id="RDG39544.1"/>
    </source>
</evidence>
<sequence length="1054" mass="114565">MSLARVVAVLGGTQGTGVLLTPRTVLTCAHVVTDAERVTIAHPRRRGQVTAEVQSIDWDRDTALLTVAGEILDAEQHAPLGRLRIGSIDTESPLPHCGIIGFPGIQRYGDDGALELDQYRATVLPVAGSLRGVLVCELDHPAAARHDGGSPLRGLSGAPVFAGPVLLGIVTAIPRGRAHLRVEGASMDGVLDTHRLGGSFRIEPVTDVHPRDRRFEEGYAKAVKARYRKTRIFGIDELGTNEASWDLDTAYLSLEAGPRDRLAQDRHAAYRSSAAPPRRIEELLGNRPRALLRGEAGAGKTTLVWWLAAHAACGTLGPELADLNGLVPFVIPLRTVHARGHGMPRPAQLASVAQVLTDEPPPGWVCRVLEAGRGLLLLDGVDEVPPAERANARQWLGEVLDLYPATRCLATVRPLAVEADWLRSAGFDELQLLPMRDEDIQAFVTGWHRAARLECDAYGDGRRADAERAELDGLETELRSRFRQNTALRTLAQTPLLCAVICALHRRRGGLLPDTRWDLYRATLAMLLGSRDAQRGIGSPEGITVGAEEHQELLQCLAVWLVRAGRAQLSREDARRQIEVALRRLPRVGTQGTAATVLTHLLNRTGLLQERADDEIQFIHRTFQDYLAARALIEGGSLSELIQNAHNEQWQDTVLLAVGHCRPHEARKLIEGLLSDGAASSYGGRRASLYVLAAHCLLDTVVVDEAVSELVADRIRTLLPPRGRGHTEELASLGEHVLPFLPEPSGLSHEDAEEVAELICVVGGSAALPYAQRFSRRESAGVRAIIAGSWFMFPMERYAREVLAGMSLTGVVLTVSDLDELRLLRVLPPPSTVDVFVGATAAQLRAYLPATGCEELNIGDNPVLRDVSFLQGLTGLRSLSIARCPALRDLSGLVNTSLTALDLEVGAFGEAELGLVRRIAHLRHVTLDYGHSTLDRLPTAHPEVIFLGLVCRRPIDLSSLPEWSSLRRLHLSIDSCLWLTRIVPEPPPAPQVTSLTLHLRAGDHDGLAHLPGLFPSLTTLDIVSESAESAEARPPDLTPLRAHPGLHVTFRSTN</sequence>
<reference evidence="4 5" key="1">
    <citation type="submission" date="2018-07" db="EMBL/GenBank/DDBJ databases">
        <title>Streptomyces species from bats.</title>
        <authorList>
            <person name="Dunlap C."/>
        </authorList>
    </citation>
    <scope>NUCLEOTIDE SEQUENCE [LARGE SCALE GENOMIC DNA]</scope>
    <source>
        <strain evidence="4 5">AC230</strain>
    </source>
</reference>
<evidence type="ECO:0000256" key="1">
    <source>
        <dbReference type="ARBA" id="ARBA00022741"/>
    </source>
</evidence>
<organism evidence="4 5">
    <name type="scientific">Streptomyces corynorhini</name>
    <dbReference type="NCBI Taxonomy" id="2282652"/>
    <lineage>
        <taxon>Bacteria</taxon>
        <taxon>Bacillati</taxon>
        <taxon>Actinomycetota</taxon>
        <taxon>Actinomycetes</taxon>
        <taxon>Kitasatosporales</taxon>
        <taxon>Streptomycetaceae</taxon>
        <taxon>Streptomyces</taxon>
    </lineage>
</organism>
<dbReference type="SUPFAM" id="SSF52058">
    <property type="entry name" value="L domain-like"/>
    <property type="match status" value="1"/>
</dbReference>
<keyword evidence="5" id="KW-1185">Reference proteome</keyword>
<dbReference type="InterPro" id="IPR009003">
    <property type="entry name" value="Peptidase_S1_PA"/>
</dbReference>
<dbReference type="InterPro" id="IPR032675">
    <property type="entry name" value="LRR_dom_sf"/>
</dbReference>
<feature type="domain" description="NACHT" evidence="3">
    <location>
        <begin position="288"/>
        <end position="634"/>
    </location>
</feature>
<keyword evidence="1" id="KW-0547">Nucleotide-binding</keyword>
<proteinExistence type="predicted"/>
<evidence type="ECO:0000313" key="5">
    <source>
        <dbReference type="Proteomes" id="UP000253741"/>
    </source>
</evidence>
<dbReference type="InterPro" id="IPR007111">
    <property type="entry name" value="NACHT_NTPase"/>
</dbReference>
<dbReference type="InterPro" id="IPR043504">
    <property type="entry name" value="Peptidase_S1_PA_chymotrypsin"/>
</dbReference>
<dbReference type="AlphaFoldDB" id="A0A370BH04"/>
<dbReference type="EMBL" id="QQNA01000019">
    <property type="protein sequence ID" value="RDG39544.1"/>
    <property type="molecule type" value="Genomic_DNA"/>
</dbReference>